<gene>
    <name evidence="1" type="ORF">A9Y76_25315</name>
</gene>
<evidence type="ECO:0000313" key="1">
    <source>
        <dbReference type="EMBL" id="ANJ75789.1"/>
    </source>
</evidence>
<accession>A0A192A5X3</accession>
<dbReference type="PROSITE" id="PS51257">
    <property type="entry name" value="PROKAR_LIPOPROTEIN"/>
    <property type="match status" value="1"/>
</dbReference>
<proteinExistence type="predicted"/>
<dbReference type="STRING" id="190721.ACS15_5510"/>
<dbReference type="EMBL" id="CP016023">
    <property type="protein sequence ID" value="ANJ75789.1"/>
    <property type="molecule type" value="Genomic_DNA"/>
</dbReference>
<reference evidence="2" key="1">
    <citation type="submission" date="2016-06" db="EMBL/GenBank/DDBJ databases">
        <authorList>
            <person name="Xu Y."/>
            <person name="Nagy A."/>
            <person name="Yan X."/>
            <person name="Kim S.W."/>
            <person name="Haley B."/>
            <person name="Liu N.T."/>
            <person name="Nou X."/>
        </authorList>
    </citation>
    <scope>NUCLEOTIDE SEQUENCE [LARGE SCALE GENOMIC DNA]</scope>
    <source>
        <strain evidence="2">ATCC 49129</strain>
    </source>
</reference>
<keyword evidence="2" id="KW-1185">Reference proteome</keyword>
<dbReference type="AlphaFoldDB" id="A0A192A5X3"/>
<dbReference type="GeneID" id="61529368"/>
<dbReference type="OrthoDB" id="5379512at2"/>
<evidence type="ECO:0000313" key="2">
    <source>
        <dbReference type="Proteomes" id="UP000078572"/>
    </source>
</evidence>
<dbReference type="RefSeq" id="WP_064808605.1">
    <property type="nucleotide sequence ID" value="NZ_CP016023.1"/>
</dbReference>
<protein>
    <submittedName>
        <fullName evidence="1">Uncharacterized protein</fullName>
    </submittedName>
</protein>
<sequence length="352" mass="38904">MTLFQKFFVKGYRWLAVLILASVLLAAACYFGMVFIYGVNKSWGAPVIMSKSSPRIVSMTADVFRARQALDMLKLKLNSAEKARTALIKQKEWLIDLAARYEESLQVQKRVDQALTGKLGRLAGEKRSVDAKSAEVVKANRVLAESIDKNLNAGLITEEAAARARSQIVSAEVLLNTGLIDTVSLESRMSELNYGIRTIDGAATSPKTLESLARLSVLKRELTEAELKLADLDAETAVNTAERKELETFLEKLMSSPYYLAAYGAQAVHQFAFVPYENEESVAVGAPVYSCFLEVLLCSKVGVVRAVTQDEEKGRHPVFQRDIRGFLVDLELTDEAAAKERVLFFGGRPLIL</sequence>
<dbReference type="Proteomes" id="UP000078572">
    <property type="component" value="Chromosome 2"/>
</dbReference>
<name>A0A192A5X3_9RALS</name>
<organism evidence="1 2">
    <name type="scientific">Ralstonia insidiosa</name>
    <dbReference type="NCBI Taxonomy" id="190721"/>
    <lineage>
        <taxon>Bacteria</taxon>
        <taxon>Pseudomonadati</taxon>
        <taxon>Pseudomonadota</taxon>
        <taxon>Betaproteobacteria</taxon>
        <taxon>Burkholderiales</taxon>
        <taxon>Burkholderiaceae</taxon>
        <taxon>Ralstonia</taxon>
    </lineage>
</organism>